<dbReference type="EMBL" id="JAENIB010000007">
    <property type="protein sequence ID" value="MBK1932178.1"/>
    <property type="molecule type" value="Genomic_DNA"/>
</dbReference>
<evidence type="ECO:0000313" key="3">
    <source>
        <dbReference type="Proteomes" id="UP000611459"/>
    </source>
</evidence>
<gene>
    <name evidence="2" type="ORF">J4M89_26695</name>
    <name evidence="1" type="ORF">JIN94_20005</name>
</gene>
<dbReference type="Proteomes" id="UP000611459">
    <property type="component" value="Unassembled WGS sequence"/>
</dbReference>
<proteinExistence type="predicted"/>
<sequence>MKLATTFGNNAPIVRSNSPLADDQIREVAPSIFAADKRDSRSDRYRCIVPI</sequence>
<evidence type="ECO:0000313" key="2">
    <source>
        <dbReference type="EMBL" id="MBO1832981.1"/>
    </source>
</evidence>
<protein>
    <submittedName>
        <fullName evidence="1">Uncharacterized protein</fullName>
    </submittedName>
</protein>
<evidence type="ECO:0000313" key="1">
    <source>
        <dbReference type="EMBL" id="MBK1932178.1"/>
    </source>
</evidence>
<organism evidence="1 3">
    <name type="scientific">Burkholderia contaminans</name>
    <dbReference type="NCBI Taxonomy" id="488447"/>
    <lineage>
        <taxon>Bacteria</taxon>
        <taxon>Pseudomonadati</taxon>
        <taxon>Pseudomonadota</taxon>
        <taxon>Betaproteobacteria</taxon>
        <taxon>Burkholderiales</taxon>
        <taxon>Burkholderiaceae</taxon>
        <taxon>Burkholderia</taxon>
        <taxon>Burkholderia cepacia complex</taxon>
    </lineage>
</organism>
<dbReference type="RefSeq" id="WP_174956799.1">
    <property type="nucleotide sequence ID" value="NZ_JAENHZ010000008.1"/>
</dbReference>
<comment type="caution">
    <text evidence="1">The sequence shown here is derived from an EMBL/GenBank/DDBJ whole genome shotgun (WGS) entry which is preliminary data.</text>
</comment>
<dbReference type="AlphaFoldDB" id="A0AAP1V5H5"/>
<reference evidence="1" key="1">
    <citation type="submission" date="2021-01" db="EMBL/GenBank/DDBJ databases">
        <title>Outbreak of Burkholderia contaminns endophthalmitis traced to a clinical ventilation system.</title>
        <authorList>
            <person name="Lipuma J."/>
            <person name="Spilker T."/>
            <person name="Kratholm J."/>
        </authorList>
    </citation>
    <scope>NUCLEOTIDE SEQUENCE</scope>
    <source>
        <strain evidence="1">HI4954</strain>
    </source>
</reference>
<reference evidence="2 4" key="2">
    <citation type="submission" date="2021-03" db="EMBL/GenBank/DDBJ databases">
        <title>Clinical course, treatment and visual outcome of an outbreak of Burkholderia contaminans endophthalmitis following cataract surgery.</title>
        <authorList>
            <person name="Lind C."/>
            <person name="Olsen K."/>
            <person name="Angelsen N.K."/>
            <person name="Krefting E.A."/>
            <person name="Fossen K."/>
            <person name="Gravningen K."/>
            <person name="Depoorter E."/>
            <person name="Vandamme P."/>
            <person name="Bertelsen G."/>
        </authorList>
    </citation>
    <scope>NUCLEOTIDE SEQUENCE [LARGE SCALE GENOMIC DNA]</scope>
    <source>
        <strain evidence="2 4">51242556</strain>
    </source>
</reference>
<keyword evidence="4" id="KW-1185">Reference proteome</keyword>
<name>A0AAP1V5H5_9BURK</name>
<dbReference type="EMBL" id="JAGEMX010000009">
    <property type="protein sequence ID" value="MBO1832981.1"/>
    <property type="molecule type" value="Genomic_DNA"/>
</dbReference>
<evidence type="ECO:0000313" key="4">
    <source>
        <dbReference type="Proteomes" id="UP000664048"/>
    </source>
</evidence>
<dbReference type="Proteomes" id="UP000664048">
    <property type="component" value="Unassembled WGS sequence"/>
</dbReference>
<accession>A0AAP1V5H5</accession>